<dbReference type="SMART" id="SM00248">
    <property type="entry name" value="ANK"/>
    <property type="match status" value="13"/>
</dbReference>
<feature type="repeat" description="ANK" evidence="3">
    <location>
        <begin position="518"/>
        <end position="551"/>
    </location>
</feature>
<dbReference type="Pfam" id="PF12796">
    <property type="entry name" value="Ank_2"/>
    <property type="match status" value="4"/>
</dbReference>
<dbReference type="Proteomes" id="UP000287124">
    <property type="component" value="Unassembled WGS sequence"/>
</dbReference>
<proteinExistence type="predicted"/>
<dbReference type="PRINTS" id="PR01415">
    <property type="entry name" value="ANKYRIN"/>
</dbReference>
<feature type="repeat" description="ANK" evidence="3">
    <location>
        <begin position="419"/>
        <end position="448"/>
    </location>
</feature>
<feature type="repeat" description="ANK" evidence="3">
    <location>
        <begin position="5"/>
        <end position="38"/>
    </location>
</feature>
<evidence type="ECO:0000313" key="5">
    <source>
        <dbReference type="Proteomes" id="UP000287124"/>
    </source>
</evidence>
<keyword evidence="5" id="KW-1185">Reference proteome</keyword>
<name>A0A430M677_9HYPO</name>
<dbReference type="SUPFAM" id="SSF48403">
    <property type="entry name" value="Ankyrin repeat"/>
    <property type="match status" value="3"/>
</dbReference>
<keyword evidence="1" id="KW-0677">Repeat</keyword>
<reference evidence="4 5" key="1">
    <citation type="submission" date="2017-06" db="EMBL/GenBank/DDBJ databases">
        <title>Comparative genomic analysis of Ambrosia Fusariam Clade fungi.</title>
        <authorList>
            <person name="Stajich J.E."/>
            <person name="Carrillo J."/>
            <person name="Kijimoto T."/>
            <person name="Eskalen A."/>
            <person name="O'Donnell K."/>
            <person name="Kasson M."/>
        </authorList>
    </citation>
    <scope>NUCLEOTIDE SEQUENCE [LARGE SCALE GENOMIC DNA]</scope>
    <source>
        <strain evidence="4 5">UCR1854</strain>
    </source>
</reference>
<sequence length="688" mass="73545">MASDRGRTPLACAAEAGDVDLVVKLLASADIDVDERDYDGCTPLALAARNGHTAVIEKLLAHDANPSLRDLKQVAPLWIAAKHGYVSVVRLLLASERLSDVNPRPLSLYGTPLSIALMNGQQETAGLLAYASGIDISLETYKRGPKSGIISLLGLAVRDGYEDVALTLLDKCDLGHGSEDTDSIDDASDNNKVAENAVESASRLLVFAAYSGCYRIAQKLLAERGANPNVVYEYAIEGYGDCVQQSPLMAASRRAHAGIVRLLLHTEGIQPGLSVDDGTTALIMAASGGFLDVVKMLLAQPRVEADHKDKHGRTALSYAAEYAHEAIVAELLATGVVDPNGQDKWAQTPLDHAAKNNALGIVTAILEHPKTDPEGKPEHSALVCAAREGYTDVVRVLLDSGRVDVNAAGTDPYNFPIGTPLTHAIENGKSEVVEQLLAAGADPNLESRWGHIPLMIAAQNGQAEVIGQLLAAGVDPNIQDNEGKTALCNAAGSICSTKMAIRVLVKAPGVKADLPDNMGRTALSLAAEAGNFGNVVTLLAVDGINPDARDATGRSPLSWVFSSDLPRMGPDDGDEILQISSCRKSTRKRKRKRDAEDAGWQSMRLLDDHKAIVRRLLDIPNVDPNAVDAKGLTPLLRAVSSYNSSEFVELLLSRPDLNKGTRYDHYGAVARTWRNYARRHCVEDLCSI</sequence>
<dbReference type="InterPro" id="IPR002110">
    <property type="entry name" value="Ankyrin_rpt"/>
</dbReference>
<dbReference type="PANTHER" id="PTHR24123:SF33">
    <property type="entry name" value="PROTEIN HOS4"/>
    <property type="match status" value="1"/>
</dbReference>
<dbReference type="Gene3D" id="1.25.40.20">
    <property type="entry name" value="Ankyrin repeat-containing domain"/>
    <property type="match status" value="5"/>
</dbReference>
<dbReference type="InterPro" id="IPR036770">
    <property type="entry name" value="Ankyrin_rpt-contain_sf"/>
</dbReference>
<keyword evidence="2 3" id="KW-0040">ANK repeat</keyword>
<evidence type="ECO:0000256" key="2">
    <source>
        <dbReference type="ARBA" id="ARBA00023043"/>
    </source>
</evidence>
<dbReference type="InterPro" id="IPR051165">
    <property type="entry name" value="Multifunctional_ANK_Repeat"/>
</dbReference>
<dbReference type="PANTHER" id="PTHR24123">
    <property type="entry name" value="ANKYRIN REPEAT-CONTAINING"/>
    <property type="match status" value="1"/>
</dbReference>
<gene>
    <name evidence="4" type="ORF">BHE90_001908</name>
</gene>
<organism evidence="4 5">
    <name type="scientific">Fusarium euwallaceae</name>
    <dbReference type="NCBI Taxonomy" id="1147111"/>
    <lineage>
        <taxon>Eukaryota</taxon>
        <taxon>Fungi</taxon>
        <taxon>Dikarya</taxon>
        <taxon>Ascomycota</taxon>
        <taxon>Pezizomycotina</taxon>
        <taxon>Sordariomycetes</taxon>
        <taxon>Hypocreomycetidae</taxon>
        <taxon>Hypocreales</taxon>
        <taxon>Nectriaceae</taxon>
        <taxon>Fusarium</taxon>
        <taxon>Fusarium solani species complex</taxon>
    </lineage>
</organism>
<evidence type="ECO:0000256" key="3">
    <source>
        <dbReference type="PROSITE-ProRule" id="PRU00023"/>
    </source>
</evidence>
<protein>
    <submittedName>
        <fullName evidence="4">Uncharacterized protein</fullName>
    </submittedName>
</protein>
<dbReference type="PROSITE" id="PS50088">
    <property type="entry name" value="ANK_REPEAT"/>
    <property type="match status" value="5"/>
</dbReference>
<feature type="repeat" description="ANK" evidence="3">
    <location>
        <begin position="39"/>
        <end position="71"/>
    </location>
</feature>
<evidence type="ECO:0000256" key="1">
    <source>
        <dbReference type="ARBA" id="ARBA00022737"/>
    </source>
</evidence>
<accession>A0A430M677</accession>
<dbReference type="EMBL" id="MIKF01000015">
    <property type="protein sequence ID" value="RTE83483.1"/>
    <property type="molecule type" value="Genomic_DNA"/>
</dbReference>
<feature type="repeat" description="ANK" evidence="3">
    <location>
        <begin position="449"/>
        <end position="481"/>
    </location>
</feature>
<evidence type="ECO:0000313" key="4">
    <source>
        <dbReference type="EMBL" id="RTE83483.1"/>
    </source>
</evidence>
<dbReference type="AlphaFoldDB" id="A0A430M677"/>
<dbReference type="Pfam" id="PF00023">
    <property type="entry name" value="Ank"/>
    <property type="match status" value="1"/>
</dbReference>
<dbReference type="PROSITE" id="PS50297">
    <property type="entry name" value="ANK_REP_REGION"/>
    <property type="match status" value="5"/>
</dbReference>
<comment type="caution">
    <text evidence="4">The sequence shown here is derived from an EMBL/GenBank/DDBJ whole genome shotgun (WGS) entry which is preliminary data.</text>
</comment>